<evidence type="ECO:0000256" key="6">
    <source>
        <dbReference type="SAM" id="MobiDB-lite"/>
    </source>
</evidence>
<keyword evidence="5" id="KW-0963">Cytoplasm</keyword>
<dbReference type="InterPro" id="IPR016494">
    <property type="entry name" value="5_3_exoribonuclease_1"/>
</dbReference>
<evidence type="ECO:0000259" key="9">
    <source>
        <dbReference type="Pfam" id="PF18129"/>
    </source>
</evidence>
<feature type="compositionally biased region" description="Low complexity" evidence="6">
    <location>
        <begin position="1335"/>
        <end position="1373"/>
    </location>
</feature>
<feature type="region of interest" description="Disordered" evidence="6">
    <location>
        <begin position="1304"/>
        <end position="1480"/>
    </location>
</feature>
<feature type="domain" description="Xrn1 helical" evidence="8">
    <location>
        <begin position="505"/>
        <end position="724"/>
    </location>
</feature>
<dbReference type="InterPro" id="IPR041412">
    <property type="entry name" value="Xrn1_helical"/>
</dbReference>
<dbReference type="InterPro" id="IPR027073">
    <property type="entry name" value="5_3_exoribonuclease"/>
</dbReference>
<feature type="region of interest" description="Disordered" evidence="6">
    <location>
        <begin position="377"/>
        <end position="426"/>
    </location>
</feature>
<keyword evidence="3 5" id="KW-0269">Exonuclease</keyword>
<evidence type="ECO:0000256" key="5">
    <source>
        <dbReference type="PIRNR" id="PIRNR006743"/>
    </source>
</evidence>
<accession>A0ABP0DSQ4</accession>
<sequence length="1480" mass="165661">MGVPKFFRWLSERYPAISQLIAENRIPEFDCLYLDMNGIIHNCTHSDSDDATTRMSEEEMFIRIFNYIEHLFGKIKPKQMFFMAIDGVAPRAKMNQQRSRRFRTALDNENLRNKAIAEGQQMPAEEPFDSNCITPGTGFMAKLSTQLRYFVNKKVSEDKEWQQCKVVLSGHDVPGEGEHKIMEYIRNAKAQKDYNPNMRHCLYGLDADLIMLGLLSHDPHFCLLREEVTFGRQSKAKSKELEHQNFYLMHLCIVREYLELEFQELKVEGLMKFSFNLERIIDDFILMAFFVGNDFLPNLPRLHINEGALATMFMLYKRVLPHCNGYINEGGKINIERLAMLLEELSKEEFRFFEHEIEGEKWFQARLMSHAPKGEGLTIASDKKRGNRSRNHGNSNGTPSGSDRNSYATTPTPQAADAPAARSSKGKLQLSAFQKELWKQKLRKFVAKPTAQPLDMGADLNADDRKFVQDLCDSLRIDWRTDEDDEGNRHLILAFPSDRVAAKVSHGDDDDNDDEEEEEAQLALFRVMKKYDSADVVDVFADKSQEALDNLYMLKFGQWKDAYYKDKFHWSDAELSEQVRILCENYVQGLQWVLFYYYRGIASWPWFYQYHYSPLISDVLKGLGADLTFKLGQPFRPFEQLMGVLPDRSKSIVPSVYWGLMTDPASPIIDFYPRDFDLDMNGKKMEWEAVVKIPFIDERRLLDAMAPKNELLSDEEKARNEFGVPIEFAFQSEADFVYPSPLMGIFPDIPHCRCIMNIFDLPPTDGLEFLHDLTDEALLNASALAGFPSLHTLPYHAVLGHHGVNVFQQESRNASMVVTLSDSDMRANIEAAKKKLGQRCHVGYPFLQEAKVVRVSDELFSYTLDDNNLVVQTPHGGRELERWSNKARSIEDFYSKRLAILTGTVESLVHVHMLKGLIKTDDGATIKEYGEVLSMETDFATQVIVDAVVNEDQRFVERAAVPIAEEFPVDSHAFYLGDYAYGRPCVIVGHKGNRLDVKVSVLKEKEADFAHAMIHQADRTNRYTPSYAVAKLLDLHPLSLSKITSSFFVFSVGNLKVNLGLNLKFEAKKQKVLGYSRKSGTGWEFSGPAIQLIANYMLAFPDFFAGLKNLPQNRDIKDTDIWPDQAVASKRVKEIGAWLKTQETSKLERVPLDAEQLDSNIVGQVVSAVDAAQLACAVADTKPIKNVPRSAVLKPADAEQRLGNQSFALGDRVVYVQDSGKVPIALRGTVVGISRTATTQLLDVVFDSTFMSGTTLGERCPPFRGQMVAASSVLNLSNRQAVAGSRAKLERQPVASLTTQTTGALAGQAASGVRQYRDAVPPAPLRGSWRGAISGGNNSSRGRGNGRAQTQDQGQPQAQGQGQGQGQQQQTRPGPRPGSNLEHSNLVYRPGGQQSQQVHQSARGGAGINGRGRGGHRGNSNAQQPQQPATATASAPKADQSFNAVPPPSNLDANRGSRTRGRGRGRGGRGRGGNVAIISS</sequence>
<keyword evidence="13" id="KW-1185">Reference proteome</keyword>
<dbReference type="PANTHER" id="PTHR12341">
    <property type="entry name" value="5'-&gt;3' EXORIBONUCLEASE"/>
    <property type="match status" value="1"/>
</dbReference>
<dbReference type="InterPro" id="IPR041385">
    <property type="entry name" value="SH3_12"/>
</dbReference>
<feature type="domain" description="Exoribonuclease Xrn1 D2/D3" evidence="11">
    <location>
        <begin position="962"/>
        <end position="1187"/>
    </location>
</feature>
<feature type="compositionally biased region" description="Polar residues" evidence="6">
    <location>
        <begin position="398"/>
        <end position="407"/>
    </location>
</feature>
<dbReference type="Gene3D" id="2.30.30.30">
    <property type="match status" value="1"/>
</dbReference>
<dbReference type="InterPro" id="IPR004859">
    <property type="entry name" value="Xrn1_N"/>
</dbReference>
<dbReference type="InterPro" id="IPR047007">
    <property type="entry name" value="XRN1_D1_sf"/>
</dbReference>
<keyword evidence="5" id="KW-0866">Nonsense-mediated mRNA decay</keyword>
<dbReference type="InterPro" id="IPR047008">
    <property type="entry name" value="XRN1_SH3_sf"/>
</dbReference>
<dbReference type="Gene3D" id="3.40.50.12390">
    <property type="match status" value="2"/>
</dbReference>
<comment type="similarity">
    <text evidence="4 5">Belongs to the 5'-3' exonuclease family.</text>
</comment>
<evidence type="ECO:0000313" key="13">
    <source>
        <dbReference type="Proteomes" id="UP001642502"/>
    </source>
</evidence>
<comment type="caution">
    <text evidence="12">The sequence shown here is derived from an EMBL/GenBank/DDBJ whole genome shotgun (WGS) entry which is preliminary data.</text>
</comment>
<dbReference type="Pfam" id="PF17846">
    <property type="entry name" value="XRN_M"/>
    <property type="match status" value="2"/>
</dbReference>
<keyword evidence="2 5" id="KW-0378">Hydrolase</keyword>
<dbReference type="Pfam" id="PF03159">
    <property type="entry name" value="XRN_N"/>
    <property type="match status" value="1"/>
</dbReference>
<organism evidence="12 13">
    <name type="scientific">Sporothrix epigloea</name>
    <dbReference type="NCBI Taxonomy" id="1892477"/>
    <lineage>
        <taxon>Eukaryota</taxon>
        <taxon>Fungi</taxon>
        <taxon>Dikarya</taxon>
        <taxon>Ascomycota</taxon>
        <taxon>Pezizomycotina</taxon>
        <taxon>Sordariomycetes</taxon>
        <taxon>Sordariomycetidae</taxon>
        <taxon>Ophiostomatales</taxon>
        <taxon>Ophiostomataceae</taxon>
        <taxon>Sporothrix</taxon>
    </lineage>
</organism>
<dbReference type="GO" id="GO:0004527">
    <property type="term" value="F:exonuclease activity"/>
    <property type="evidence" value="ECO:0007669"/>
    <property type="project" value="UniProtKB-KW"/>
</dbReference>
<dbReference type="CDD" id="cd18673">
    <property type="entry name" value="PIN_XRN1-2-like"/>
    <property type="match status" value="1"/>
</dbReference>
<dbReference type="InterPro" id="IPR014722">
    <property type="entry name" value="Rib_uL2_dom2"/>
</dbReference>
<reference evidence="12 13" key="1">
    <citation type="submission" date="2024-01" db="EMBL/GenBank/DDBJ databases">
        <authorList>
            <person name="Allen C."/>
            <person name="Tagirdzhanova G."/>
        </authorList>
    </citation>
    <scope>NUCLEOTIDE SEQUENCE [LARGE SCALE GENOMIC DNA]</scope>
    <source>
        <strain evidence="12 13">CBS 119000</strain>
    </source>
</reference>
<feature type="compositionally biased region" description="Basic residues" evidence="6">
    <location>
        <begin position="1457"/>
        <end position="1469"/>
    </location>
</feature>
<dbReference type="Gene3D" id="2.30.30.750">
    <property type="match status" value="1"/>
</dbReference>
<feature type="domain" description="5'-3' exoribonuclease 1 SH3-like" evidence="9">
    <location>
        <begin position="1205"/>
        <end position="1275"/>
    </location>
</feature>
<dbReference type="Pfam" id="PF18334">
    <property type="entry name" value="XRN1_D2_D3"/>
    <property type="match status" value="1"/>
</dbReference>
<evidence type="ECO:0000259" key="11">
    <source>
        <dbReference type="Pfam" id="PF18334"/>
    </source>
</evidence>
<evidence type="ECO:0000256" key="3">
    <source>
        <dbReference type="ARBA" id="ARBA00022839"/>
    </source>
</evidence>
<evidence type="ECO:0000256" key="4">
    <source>
        <dbReference type="ARBA" id="ARBA00038299"/>
    </source>
</evidence>
<evidence type="ECO:0000256" key="2">
    <source>
        <dbReference type="ARBA" id="ARBA00022801"/>
    </source>
</evidence>
<dbReference type="Pfam" id="PF18332">
    <property type="entry name" value="XRN1_D1"/>
    <property type="match status" value="1"/>
</dbReference>
<comment type="function">
    <text evidence="5">Multifunctional protein that exhibits several independent functions at different levels of the cellular processes. 5'-3' exonuclease component of the nonsense-mediated mRNA decay (NMD) which is a highly conserved mRNA degradation pathway, an RNA surveillance system whose role is to identify and rid cells of mRNA with premature termination codons and thus prevents accumulation of potentially harmful truncated proteins.</text>
</comment>
<feature type="domain" description="Xrn1 helical" evidence="8">
    <location>
        <begin position="275"/>
        <end position="397"/>
    </location>
</feature>
<dbReference type="EMBL" id="CAWUON010000060">
    <property type="protein sequence ID" value="CAK7270581.1"/>
    <property type="molecule type" value="Genomic_DNA"/>
</dbReference>
<evidence type="ECO:0000259" key="7">
    <source>
        <dbReference type="Pfam" id="PF03159"/>
    </source>
</evidence>
<gene>
    <name evidence="12" type="primary">exo2</name>
    <name evidence="12" type="ORF">SEPCBS119000_004162</name>
</gene>
<dbReference type="PANTHER" id="PTHR12341:SF7">
    <property type="entry name" value="5'-3' EXORIBONUCLEASE 1"/>
    <property type="match status" value="1"/>
</dbReference>
<dbReference type="Gene3D" id="1.25.40.1050">
    <property type="match status" value="1"/>
</dbReference>
<evidence type="ECO:0000313" key="12">
    <source>
        <dbReference type="EMBL" id="CAK7270581.1"/>
    </source>
</evidence>
<evidence type="ECO:0000259" key="8">
    <source>
        <dbReference type="Pfam" id="PF17846"/>
    </source>
</evidence>
<dbReference type="InterPro" id="IPR040992">
    <property type="entry name" value="XRN1_D1"/>
</dbReference>
<proteinExistence type="inferred from homology"/>
<dbReference type="Proteomes" id="UP001642502">
    <property type="component" value="Unassembled WGS sequence"/>
</dbReference>
<name>A0ABP0DSQ4_9PEZI</name>
<feature type="domain" description="5'-3' exoribonuclease 1 D1" evidence="10">
    <location>
        <begin position="773"/>
        <end position="958"/>
    </location>
</feature>
<feature type="compositionally biased region" description="Low complexity" evidence="6">
    <location>
        <begin position="1418"/>
        <end position="1435"/>
    </location>
</feature>
<comment type="subcellular location">
    <subcellularLocation>
        <location evidence="5">Cytoplasm</location>
    </subcellularLocation>
</comment>
<protein>
    <recommendedName>
        <fullName evidence="5">5'-3' exoribonuclease 1</fullName>
        <ecNumber evidence="5">3.1.13.-</ecNumber>
    </recommendedName>
</protein>
<evidence type="ECO:0000259" key="10">
    <source>
        <dbReference type="Pfam" id="PF18332"/>
    </source>
</evidence>
<keyword evidence="5" id="KW-0694">RNA-binding</keyword>
<dbReference type="InterPro" id="IPR041106">
    <property type="entry name" value="XRN1_D2_D3"/>
</dbReference>
<dbReference type="PIRSF" id="PIRSF006743">
    <property type="entry name" value="Exonuclease_Xnr1"/>
    <property type="match status" value="1"/>
</dbReference>
<keyword evidence="1 5" id="KW-0540">Nuclease</keyword>
<dbReference type="Pfam" id="PF18129">
    <property type="entry name" value="SH3_12"/>
    <property type="match status" value="1"/>
</dbReference>
<feature type="compositionally biased region" description="Low complexity" evidence="6">
    <location>
        <begin position="408"/>
        <end position="421"/>
    </location>
</feature>
<evidence type="ECO:0000256" key="1">
    <source>
        <dbReference type="ARBA" id="ARBA00022722"/>
    </source>
</evidence>
<dbReference type="EC" id="3.1.13.-" evidence="5"/>
<feature type="domain" description="Xrn1 N-terminal" evidence="7">
    <location>
        <begin position="1"/>
        <end position="227"/>
    </location>
</feature>
<dbReference type="Gene3D" id="2.170.260.40">
    <property type="match status" value="1"/>
</dbReference>